<evidence type="ECO:0000259" key="1">
    <source>
        <dbReference type="Pfam" id="PF04965"/>
    </source>
</evidence>
<evidence type="ECO:0000313" key="3">
    <source>
        <dbReference type="Proteomes" id="UP001163739"/>
    </source>
</evidence>
<reference evidence="2" key="1">
    <citation type="submission" date="2022-06" db="EMBL/GenBank/DDBJ databases">
        <title>Alkalimarinus sp. nov., isolated from gut of a Alitta virens.</title>
        <authorList>
            <person name="Yang A.I."/>
            <person name="Shin N.-R."/>
        </authorList>
    </citation>
    <scope>NUCLEOTIDE SEQUENCE</scope>
    <source>
        <strain evidence="2">A2M4</strain>
    </source>
</reference>
<dbReference type="NCBIfam" id="TIGR03357">
    <property type="entry name" value="VI_zyme"/>
    <property type="match status" value="1"/>
</dbReference>
<dbReference type="Proteomes" id="UP001163739">
    <property type="component" value="Chromosome"/>
</dbReference>
<dbReference type="EMBL" id="CP100390">
    <property type="protein sequence ID" value="UZE95104.1"/>
    <property type="molecule type" value="Genomic_DNA"/>
</dbReference>
<dbReference type="SUPFAM" id="SSF160719">
    <property type="entry name" value="gpW/gp25-like"/>
    <property type="match status" value="1"/>
</dbReference>
<accession>A0ABY6MZA2</accession>
<sequence length="139" mass="15958">MINERSLFERLEQTKSTAYSTDIDLRSMIKSVTFNLQQMLNVREGSVSSLPDYGMPDFNDLVYEFPDAIYQLQVAIRRFLLKYEPRISDVLVRYIPDSTQPLQLKYYVEVSLKHAPMESGAFQFETVITGSGQAFVKAA</sequence>
<dbReference type="PANTHER" id="PTHR38595">
    <property type="entry name" value="CYTOPLASMIC PROTEIN-RELATED"/>
    <property type="match status" value="1"/>
</dbReference>
<gene>
    <name evidence="2" type="primary">tssE</name>
    <name evidence="2" type="ORF">NKI27_13640</name>
</gene>
<feature type="domain" description="IraD/Gp25-like" evidence="1">
    <location>
        <begin position="28"/>
        <end position="115"/>
    </location>
</feature>
<name>A0ABY6MZA2_9ALTE</name>
<dbReference type="PANTHER" id="PTHR38595:SF2">
    <property type="entry name" value="TYPE VI SECRETION SYSTEM BASEPLATE SUBUNIT TSSE"/>
    <property type="match status" value="1"/>
</dbReference>
<proteinExistence type="predicted"/>
<dbReference type="Gene3D" id="3.10.450.40">
    <property type="match status" value="1"/>
</dbReference>
<dbReference type="InterPro" id="IPR017737">
    <property type="entry name" value="TssE1-like"/>
</dbReference>
<evidence type="ECO:0000313" key="2">
    <source>
        <dbReference type="EMBL" id="UZE95104.1"/>
    </source>
</evidence>
<keyword evidence="3" id="KW-1185">Reference proteome</keyword>
<dbReference type="InterPro" id="IPR053176">
    <property type="entry name" value="T6SS_TssE1-like"/>
</dbReference>
<dbReference type="InterPro" id="IPR007048">
    <property type="entry name" value="IraD/Gp25-like"/>
</dbReference>
<protein>
    <submittedName>
        <fullName evidence="2">Type VI secretion system baseplate subunit TssE</fullName>
    </submittedName>
</protein>
<dbReference type="RefSeq" id="WP_265046593.1">
    <property type="nucleotide sequence ID" value="NZ_CP100390.1"/>
</dbReference>
<dbReference type="Pfam" id="PF04965">
    <property type="entry name" value="GPW_gp25"/>
    <property type="match status" value="1"/>
</dbReference>
<organism evidence="2 3">
    <name type="scientific">Alkalimarinus alittae</name>
    <dbReference type="NCBI Taxonomy" id="2961619"/>
    <lineage>
        <taxon>Bacteria</taxon>
        <taxon>Pseudomonadati</taxon>
        <taxon>Pseudomonadota</taxon>
        <taxon>Gammaproteobacteria</taxon>
        <taxon>Alteromonadales</taxon>
        <taxon>Alteromonadaceae</taxon>
        <taxon>Alkalimarinus</taxon>
    </lineage>
</organism>